<organism evidence="1 2">
    <name type="scientific">Acetobacter musti</name>
    <dbReference type="NCBI Taxonomy" id="864732"/>
    <lineage>
        <taxon>Bacteria</taxon>
        <taxon>Pseudomonadati</taxon>
        <taxon>Pseudomonadota</taxon>
        <taxon>Alphaproteobacteria</taxon>
        <taxon>Acetobacterales</taxon>
        <taxon>Acetobacteraceae</taxon>
        <taxon>Acetobacter</taxon>
    </lineage>
</organism>
<evidence type="ECO:0000313" key="2">
    <source>
        <dbReference type="Proteomes" id="UP000635278"/>
    </source>
</evidence>
<accession>A0ABX0JPT7</accession>
<dbReference type="EMBL" id="WOTB01000003">
    <property type="protein sequence ID" value="NHN83634.1"/>
    <property type="molecule type" value="Genomic_DNA"/>
</dbReference>
<proteinExistence type="predicted"/>
<reference evidence="1 2" key="1">
    <citation type="journal article" date="2020" name="Int. J. Syst. Evol. Microbiol.">
        <title>Novel acetic acid bacteria from cider fermentations: Acetobacter conturbans sp. nov. and Acetobacter fallax sp. nov.</title>
        <authorList>
            <person name="Sombolestani A.S."/>
            <person name="Cleenwerck I."/>
            <person name="Cnockaert M."/>
            <person name="Borremans W."/>
            <person name="Wieme A.D."/>
            <person name="De Vuyst L."/>
            <person name="Vandamme P."/>
        </authorList>
    </citation>
    <scope>NUCLEOTIDE SEQUENCE [LARGE SCALE GENOMIC DNA]</scope>
    <source>
        <strain evidence="1 2">LMG 30640</strain>
    </source>
</reference>
<evidence type="ECO:0000313" key="1">
    <source>
        <dbReference type="EMBL" id="NHN83634.1"/>
    </source>
</evidence>
<dbReference type="Proteomes" id="UP000635278">
    <property type="component" value="Unassembled WGS sequence"/>
</dbReference>
<name>A0ABX0JPT7_9PROT</name>
<keyword evidence="2" id="KW-1185">Reference proteome</keyword>
<protein>
    <submittedName>
        <fullName evidence="1">Uncharacterized protein</fullName>
    </submittedName>
</protein>
<gene>
    <name evidence="1" type="ORF">GOB93_03140</name>
</gene>
<comment type="caution">
    <text evidence="1">The sequence shown here is derived from an EMBL/GenBank/DDBJ whole genome shotgun (WGS) entry which is preliminary data.</text>
</comment>
<sequence length="108" mass="11743">MVDMVKMREPTPEMIEAGLRAYSRTSLEDLADVAITNTLKAALAAAPSPWRPVCEAPDDMHNALLVEDDGEPFVGTRVSGGWWNYSGCSADPTHFMEIPAAPEPDRPS</sequence>